<evidence type="ECO:0000313" key="12">
    <source>
        <dbReference type="EMBL" id="OIW28527.1"/>
    </source>
</evidence>
<evidence type="ECO:0000313" key="13">
    <source>
        <dbReference type="Proteomes" id="UP000182658"/>
    </source>
</evidence>
<dbReference type="GO" id="GO:0030621">
    <property type="term" value="F:U4 snRNA binding"/>
    <property type="evidence" value="ECO:0007669"/>
    <property type="project" value="EnsemblFungi"/>
</dbReference>
<gene>
    <name evidence="12" type="ORF">CONLIGDRAFT_578152</name>
</gene>
<dbReference type="InterPro" id="IPR018492">
    <property type="entry name" value="Ribosomal_eL8/Nhp2"/>
</dbReference>
<accession>A0A1J7ILR0</accession>
<dbReference type="FunCoup" id="A0A1J7ILR0">
    <property type="interactions" value="1192"/>
</dbReference>
<reference evidence="12 13" key="1">
    <citation type="submission" date="2016-10" db="EMBL/GenBank/DDBJ databases">
        <title>Draft genome sequence of Coniochaeta ligniaria NRRL30616, a lignocellulolytic fungus for bioabatement of inhibitors in plant biomass hydrolysates.</title>
        <authorList>
            <consortium name="DOE Joint Genome Institute"/>
            <person name="Jimenez D.J."/>
            <person name="Hector R.E."/>
            <person name="Riley R."/>
            <person name="Sun H."/>
            <person name="Grigoriev I.V."/>
            <person name="Van Elsas J.D."/>
            <person name="Nichols N.N."/>
        </authorList>
    </citation>
    <scope>NUCLEOTIDE SEQUENCE [LARGE SCALE GENOMIC DNA]</scope>
    <source>
        <strain evidence="12 13">NRRL 30616</strain>
    </source>
</reference>
<dbReference type="Gene3D" id="3.30.1330.30">
    <property type="match status" value="1"/>
</dbReference>
<dbReference type="InParanoid" id="A0A1J7ILR0"/>
<dbReference type="InterPro" id="IPR002415">
    <property type="entry name" value="H/ACA_rnp_Nhp2-like"/>
</dbReference>
<evidence type="ECO:0000256" key="8">
    <source>
        <dbReference type="ARBA" id="ARBA00023274"/>
    </source>
</evidence>
<dbReference type="GO" id="GO:0031120">
    <property type="term" value="P:snRNA pseudouridine synthesis"/>
    <property type="evidence" value="ECO:0007669"/>
    <property type="project" value="UniProtKB-UniRule"/>
</dbReference>
<dbReference type="SUPFAM" id="SSF55315">
    <property type="entry name" value="L30e-like"/>
    <property type="match status" value="1"/>
</dbReference>
<dbReference type="PANTHER" id="PTHR23105">
    <property type="entry name" value="RIBOSOMAL PROTEIN L7AE FAMILY MEMBER"/>
    <property type="match status" value="1"/>
</dbReference>
<dbReference type="GO" id="GO:0000452">
    <property type="term" value="P:snoRNA guided rRNA 2'-O-methylation"/>
    <property type="evidence" value="ECO:0007669"/>
    <property type="project" value="EnsemblFungi"/>
</dbReference>
<dbReference type="AlphaFoldDB" id="A0A1J7ILR0"/>
<evidence type="ECO:0000256" key="5">
    <source>
        <dbReference type="ARBA" id="ARBA00022884"/>
    </source>
</evidence>
<evidence type="ECO:0000256" key="9">
    <source>
        <dbReference type="ARBA" id="ARBA00037456"/>
    </source>
</evidence>
<keyword evidence="3" id="KW-0507">mRNA processing</keyword>
<evidence type="ECO:0000256" key="3">
    <source>
        <dbReference type="ARBA" id="ARBA00022664"/>
    </source>
</evidence>
<dbReference type="Proteomes" id="UP000182658">
    <property type="component" value="Unassembled WGS sequence"/>
</dbReference>
<evidence type="ECO:0000256" key="2">
    <source>
        <dbReference type="ARBA" id="ARBA00007337"/>
    </source>
</evidence>
<keyword evidence="4" id="KW-0747">Spliceosome</keyword>
<dbReference type="InterPro" id="IPR029064">
    <property type="entry name" value="Ribosomal_eL30-like_sf"/>
</dbReference>
<keyword evidence="8 10" id="KW-0687">Ribonucleoprotein</keyword>
<dbReference type="GO" id="GO:0032040">
    <property type="term" value="C:small-subunit processome"/>
    <property type="evidence" value="ECO:0007669"/>
    <property type="project" value="EnsemblFungi"/>
</dbReference>
<dbReference type="FunFam" id="3.30.1330.30:FF:000002">
    <property type="entry name" value="NHP2-like protein 1 homolog"/>
    <property type="match status" value="1"/>
</dbReference>
<name>A0A1J7ILR0_9PEZI</name>
<dbReference type="OrthoDB" id="1924699at2759"/>
<comment type="function">
    <text evidence="10">Required for ribosome biogenesis. Part of a complex which catalyzes pseudouridylation of rRNA. This involves the isomerization of uridine such that the ribose is subsequently attached to C5, instead of the normal N1. Pseudouridine ('psi') residues may serve to stabilize the conformation of rRNAs.</text>
</comment>
<organism evidence="12 13">
    <name type="scientific">Coniochaeta ligniaria NRRL 30616</name>
    <dbReference type="NCBI Taxonomy" id="1408157"/>
    <lineage>
        <taxon>Eukaryota</taxon>
        <taxon>Fungi</taxon>
        <taxon>Dikarya</taxon>
        <taxon>Ascomycota</taxon>
        <taxon>Pezizomycotina</taxon>
        <taxon>Sordariomycetes</taxon>
        <taxon>Sordariomycetidae</taxon>
        <taxon>Coniochaetales</taxon>
        <taxon>Coniochaetaceae</taxon>
        <taxon>Coniochaeta</taxon>
    </lineage>
</organism>
<dbReference type="STRING" id="1408157.A0A1J7ILR0"/>
<dbReference type="GO" id="GO:0000494">
    <property type="term" value="P:box C/D sno(s)RNA 3'-end processing"/>
    <property type="evidence" value="ECO:0007669"/>
    <property type="project" value="EnsemblFungi"/>
</dbReference>
<dbReference type="GO" id="GO:0046540">
    <property type="term" value="C:U4/U6 x U5 tri-snRNP complex"/>
    <property type="evidence" value="ECO:0007669"/>
    <property type="project" value="EnsemblFungi"/>
</dbReference>
<dbReference type="PRINTS" id="PR00881">
    <property type="entry name" value="L7ARS6FAMILY"/>
</dbReference>
<dbReference type="GO" id="GO:0000398">
    <property type="term" value="P:mRNA splicing, via spliceosome"/>
    <property type="evidence" value="ECO:0007669"/>
    <property type="project" value="UniProtKB-UniRule"/>
</dbReference>
<feature type="domain" description="Ribosomal protein eL8/eL30/eS12/Gadd45" evidence="11">
    <location>
        <begin position="21"/>
        <end position="110"/>
    </location>
</feature>
<comment type="function">
    <text evidence="9">Common component of the spliceosome and rRNA processing machinery. In association with the spliceosomal U4/U6.U5 tri-snRNP particle, required for splicing of pre-mRNA. In association with box C/D snoRNPs, required for processing of pre-ribosomal RNA (rRNA) and site-specific 2'-O-methylation of substrate RNAs. Essential for the accumulation and stability of U4 snRNA, U6 snRNA, and box C/D snoRNAs.</text>
</comment>
<evidence type="ECO:0000256" key="6">
    <source>
        <dbReference type="ARBA" id="ARBA00023187"/>
    </source>
</evidence>
<dbReference type="GO" id="GO:0034511">
    <property type="term" value="F:U3 snoRNA binding"/>
    <property type="evidence" value="ECO:0007669"/>
    <property type="project" value="EnsemblFungi"/>
</dbReference>
<evidence type="ECO:0000259" key="11">
    <source>
        <dbReference type="Pfam" id="PF01248"/>
    </source>
</evidence>
<dbReference type="InterPro" id="IPR004038">
    <property type="entry name" value="Ribosomal_eL8/eL30/eS12/Gad45"/>
</dbReference>
<sequence length="127" mass="13730">MSEQNESAAWPKADAALTQELLDLVQQCSHVRQLKKGANETTKSLSRGTSELVILAADTTPLSIVLHIPLLCEDKNTPYIYVPSKLALGRATGVSRPVVSVSITSNEGSELSSKIRAIREKVERAAM</sequence>
<keyword evidence="7 10" id="KW-0539">Nucleus</keyword>
<evidence type="ECO:0000256" key="10">
    <source>
        <dbReference type="RuleBase" id="RU366039"/>
    </source>
</evidence>
<keyword evidence="5 10" id="KW-0694">RNA-binding</keyword>
<dbReference type="EMBL" id="KV875098">
    <property type="protein sequence ID" value="OIW28527.1"/>
    <property type="molecule type" value="Genomic_DNA"/>
</dbReference>
<evidence type="ECO:0000256" key="4">
    <source>
        <dbReference type="ARBA" id="ARBA00022728"/>
    </source>
</evidence>
<dbReference type="Pfam" id="PF01248">
    <property type="entry name" value="Ribosomal_L7Ae"/>
    <property type="match status" value="1"/>
</dbReference>
<dbReference type="PRINTS" id="PR00883">
    <property type="entry name" value="NUCLEARHMG"/>
</dbReference>
<proteinExistence type="inferred from homology"/>
<keyword evidence="13" id="KW-1185">Reference proteome</keyword>
<dbReference type="GO" id="GO:0005681">
    <property type="term" value="C:spliceosomal complex"/>
    <property type="evidence" value="ECO:0007669"/>
    <property type="project" value="UniProtKB-KW"/>
</dbReference>
<dbReference type="GO" id="GO:0031428">
    <property type="term" value="C:box C/D methylation guide snoRNP complex"/>
    <property type="evidence" value="ECO:0007669"/>
    <property type="project" value="EnsemblFungi"/>
</dbReference>
<comment type="subcellular location">
    <subcellularLocation>
        <location evidence="1 10">Nucleus</location>
        <location evidence="1 10">Nucleolus</location>
    </subcellularLocation>
</comment>
<keyword evidence="6" id="KW-0508">mRNA splicing</keyword>
<evidence type="ECO:0000256" key="1">
    <source>
        <dbReference type="ARBA" id="ARBA00004604"/>
    </source>
</evidence>
<dbReference type="GO" id="GO:0031429">
    <property type="term" value="C:box H/ACA snoRNP complex"/>
    <property type="evidence" value="ECO:0007669"/>
    <property type="project" value="UniProtKB-UniRule"/>
</dbReference>
<dbReference type="GO" id="GO:0000462">
    <property type="term" value="P:maturation of SSU-rRNA from tricistronic rRNA transcript (SSU-rRNA, 5.8S rRNA, LSU-rRNA)"/>
    <property type="evidence" value="ECO:0007669"/>
    <property type="project" value="EnsemblFungi"/>
</dbReference>
<protein>
    <recommendedName>
        <fullName evidence="10">H/ACA ribonucleoprotein complex subunit 2</fullName>
    </recommendedName>
    <alternativeName>
        <fullName evidence="10">Nucleolar protein family A member 2</fullName>
    </alternativeName>
</protein>
<evidence type="ECO:0000256" key="7">
    <source>
        <dbReference type="ARBA" id="ARBA00023242"/>
    </source>
</evidence>
<dbReference type="InterPro" id="IPR050257">
    <property type="entry name" value="eL8/uL1-like"/>
</dbReference>
<comment type="similarity">
    <text evidence="2 10">Belongs to the eukaryotic ribosomal protein eL8 family.</text>
</comment>